<dbReference type="EMBL" id="DS113258">
    <property type="protein sequence ID" value="EAY15309.1"/>
    <property type="molecule type" value="Genomic_DNA"/>
</dbReference>
<evidence type="ECO:0000313" key="1">
    <source>
        <dbReference type="EMBL" id="EAY15309.1"/>
    </source>
</evidence>
<protein>
    <submittedName>
        <fullName evidence="1">Uncharacterized protein</fullName>
    </submittedName>
</protein>
<reference evidence="1" key="1">
    <citation type="submission" date="2006-10" db="EMBL/GenBank/DDBJ databases">
        <authorList>
            <person name="Amadeo P."/>
            <person name="Zhao Q."/>
            <person name="Wortman J."/>
            <person name="Fraser-Liggett C."/>
            <person name="Carlton J."/>
        </authorList>
    </citation>
    <scope>NUCLEOTIDE SEQUENCE</scope>
    <source>
        <strain evidence="1">G3</strain>
    </source>
</reference>
<sequence length="182" mass="21591">MSRPLLTPRRQLKTTDTFEPAVSEFLKMPISFDKFEANPKDQNEIPKKKHLSIRERSISTAREYQSDRYLDKRRRTFDVAFERKSKLAHERLEKEWSEAQRLRDWKNTMAKRDLKKKTKKVDNHVIERIVQERNEYYLSASADPGVPPKPNVPNIRSIPKEVRATTMYSARPQTARSFTSFH</sequence>
<keyword evidence="2" id="KW-1185">Reference proteome</keyword>
<reference evidence="1" key="2">
    <citation type="journal article" date="2007" name="Science">
        <title>Draft genome sequence of the sexually transmitted pathogen Trichomonas vaginalis.</title>
        <authorList>
            <person name="Carlton J.M."/>
            <person name="Hirt R.P."/>
            <person name="Silva J.C."/>
            <person name="Delcher A.L."/>
            <person name="Schatz M."/>
            <person name="Zhao Q."/>
            <person name="Wortman J.R."/>
            <person name="Bidwell S.L."/>
            <person name="Alsmark U.C.M."/>
            <person name="Besteiro S."/>
            <person name="Sicheritz-Ponten T."/>
            <person name="Noel C.J."/>
            <person name="Dacks J.B."/>
            <person name="Foster P.G."/>
            <person name="Simillion C."/>
            <person name="Van de Peer Y."/>
            <person name="Miranda-Saavedra D."/>
            <person name="Barton G.J."/>
            <person name="Westrop G.D."/>
            <person name="Mueller S."/>
            <person name="Dessi D."/>
            <person name="Fiori P.L."/>
            <person name="Ren Q."/>
            <person name="Paulsen I."/>
            <person name="Zhang H."/>
            <person name="Bastida-Corcuera F.D."/>
            <person name="Simoes-Barbosa A."/>
            <person name="Brown M.T."/>
            <person name="Hayes R.D."/>
            <person name="Mukherjee M."/>
            <person name="Okumura C.Y."/>
            <person name="Schneider R."/>
            <person name="Smith A.J."/>
            <person name="Vanacova S."/>
            <person name="Villalvazo M."/>
            <person name="Haas B.J."/>
            <person name="Pertea M."/>
            <person name="Feldblyum T.V."/>
            <person name="Utterback T.R."/>
            <person name="Shu C.L."/>
            <person name="Osoegawa K."/>
            <person name="de Jong P.J."/>
            <person name="Hrdy I."/>
            <person name="Horvathova L."/>
            <person name="Zubacova Z."/>
            <person name="Dolezal P."/>
            <person name="Malik S.B."/>
            <person name="Logsdon J.M. Jr."/>
            <person name="Henze K."/>
            <person name="Gupta A."/>
            <person name="Wang C.C."/>
            <person name="Dunne R.L."/>
            <person name="Upcroft J.A."/>
            <person name="Upcroft P."/>
            <person name="White O."/>
            <person name="Salzberg S.L."/>
            <person name="Tang P."/>
            <person name="Chiu C.-H."/>
            <person name="Lee Y.-S."/>
            <person name="Embley T.M."/>
            <person name="Coombs G.H."/>
            <person name="Mottram J.C."/>
            <person name="Tachezy J."/>
            <person name="Fraser-Liggett C.M."/>
            <person name="Johnson P.J."/>
        </authorList>
    </citation>
    <scope>NUCLEOTIDE SEQUENCE [LARGE SCALE GENOMIC DNA]</scope>
    <source>
        <strain evidence="1">G3</strain>
    </source>
</reference>
<dbReference type="InParanoid" id="A2DWG9"/>
<evidence type="ECO:0000313" key="2">
    <source>
        <dbReference type="Proteomes" id="UP000001542"/>
    </source>
</evidence>
<organism evidence="1 2">
    <name type="scientific">Trichomonas vaginalis (strain ATCC PRA-98 / G3)</name>
    <dbReference type="NCBI Taxonomy" id="412133"/>
    <lineage>
        <taxon>Eukaryota</taxon>
        <taxon>Metamonada</taxon>
        <taxon>Parabasalia</taxon>
        <taxon>Trichomonadida</taxon>
        <taxon>Trichomonadidae</taxon>
        <taxon>Trichomonas</taxon>
    </lineage>
</organism>
<accession>A2DWG9</accession>
<dbReference type="VEuPathDB" id="TrichDB:TVAGG3_0428720"/>
<gene>
    <name evidence="1" type="ORF">TVAG_394530</name>
</gene>
<name>A2DWG9_TRIV3</name>
<dbReference type="AlphaFoldDB" id="A2DWG9"/>
<dbReference type="RefSeq" id="XP_001327532.1">
    <property type="nucleotide sequence ID" value="XM_001327497.1"/>
</dbReference>
<dbReference type="Proteomes" id="UP000001542">
    <property type="component" value="Unassembled WGS sequence"/>
</dbReference>
<proteinExistence type="predicted"/>
<dbReference type="KEGG" id="tva:4773311"/>
<dbReference type="OrthoDB" id="10625247at2759"/>
<dbReference type="SMR" id="A2DWG9"/>
<dbReference type="VEuPathDB" id="TrichDB:TVAG_394530"/>